<reference evidence="3 4" key="1">
    <citation type="submission" date="2016-11" db="EMBL/GenBank/DDBJ databases">
        <title>Description of two novel members of the family Erysipelotrichaceae: Ileibacterium lipovorans gen. nov., sp. nov. and Dubosiella newyorkensis, gen. nov., sp. nov.</title>
        <authorList>
            <person name="Cox L.M."/>
            <person name="Sohn J."/>
            <person name="Tyrrell K.L."/>
            <person name="Citron D.M."/>
            <person name="Lawson P.A."/>
            <person name="Patel N.B."/>
            <person name="Iizumi T."/>
            <person name="Perez-Perez G.I."/>
            <person name="Goldstein E.J."/>
            <person name="Blaser M.J."/>
        </authorList>
    </citation>
    <scope>NUCLEOTIDE SEQUENCE [LARGE SCALE GENOMIC DNA]</scope>
    <source>
        <strain evidence="3 4">NYU-BL-A4</strain>
    </source>
</reference>
<dbReference type="STRING" id="1862672.BO225_01000"/>
<keyword evidence="1" id="KW-0175">Coiled coil</keyword>
<dbReference type="GO" id="GO:0004222">
    <property type="term" value="F:metalloendopeptidase activity"/>
    <property type="evidence" value="ECO:0007669"/>
    <property type="project" value="TreeGrafter"/>
</dbReference>
<name>A0A1U7NQB9_9FIRM</name>
<dbReference type="CDD" id="cd12797">
    <property type="entry name" value="M23_peptidase"/>
    <property type="match status" value="1"/>
</dbReference>
<dbReference type="InterPro" id="IPR011055">
    <property type="entry name" value="Dup_hybrid_motif"/>
</dbReference>
<dbReference type="OrthoDB" id="9809488at2"/>
<proteinExistence type="predicted"/>
<accession>A0A1U7NQB9</accession>
<dbReference type="EMBL" id="MPKA01000034">
    <property type="protein sequence ID" value="OLU47828.1"/>
    <property type="molecule type" value="Genomic_DNA"/>
</dbReference>
<dbReference type="Gene3D" id="2.70.70.10">
    <property type="entry name" value="Glucose Permease (Domain IIA)"/>
    <property type="match status" value="1"/>
</dbReference>
<evidence type="ECO:0000256" key="1">
    <source>
        <dbReference type="SAM" id="Coils"/>
    </source>
</evidence>
<dbReference type="AlphaFoldDB" id="A0A1U7NQB9"/>
<dbReference type="InterPro" id="IPR016047">
    <property type="entry name" value="M23ase_b-sheet_dom"/>
</dbReference>
<dbReference type="Proteomes" id="UP000186705">
    <property type="component" value="Unassembled WGS sequence"/>
</dbReference>
<organism evidence="3 4">
    <name type="scientific">Dubosiella newyorkensis</name>
    <dbReference type="NCBI Taxonomy" id="1862672"/>
    <lineage>
        <taxon>Bacteria</taxon>
        <taxon>Bacillati</taxon>
        <taxon>Bacillota</taxon>
        <taxon>Erysipelotrichia</taxon>
        <taxon>Erysipelotrichales</taxon>
        <taxon>Erysipelotrichaceae</taxon>
        <taxon>Dubosiella</taxon>
    </lineage>
</organism>
<sequence>MKPFFQCACLFFALFPNPQTVAEQSRFYAQQVQQYTQKEKSSWSAMKYLAQKKEANLRSIQEANQTIELGKIDLICQQQGKSTQYTNEKTIKSAFYIRNKNDKHNQKIEKVSAKIQNEYEEACRQKEVFQQKQKELFETNPALSGFRSDGSYSKEALLSGMQDLPSIGGMYEDEVDLACVGFDSFNTIPSSSSFLAPYENAIVSAGTWSYPQGGLHLGMDFAVDLYSPLQAPFAGLILYANAPVPSDNGYLGNYCGWPAGGGNTICMIGIVDGKGYLMSFAHLSNTIYVRAGQSVNQGDLLALSGNSGNSTGPHTHIEVFSLSKDIEEVISYFKDTADFSLMNGWDEANTCSEYACRIQPETIF</sequence>
<dbReference type="RefSeq" id="WP_076340434.1">
    <property type="nucleotide sequence ID" value="NZ_CAMNTW010000051.1"/>
</dbReference>
<protein>
    <recommendedName>
        <fullName evidence="2">M23ase beta-sheet core domain-containing protein</fullName>
    </recommendedName>
</protein>
<evidence type="ECO:0000313" key="3">
    <source>
        <dbReference type="EMBL" id="OLU47828.1"/>
    </source>
</evidence>
<dbReference type="Pfam" id="PF01551">
    <property type="entry name" value="Peptidase_M23"/>
    <property type="match status" value="1"/>
</dbReference>
<evidence type="ECO:0000313" key="4">
    <source>
        <dbReference type="Proteomes" id="UP000186705"/>
    </source>
</evidence>
<comment type="caution">
    <text evidence="3">The sequence shown here is derived from an EMBL/GenBank/DDBJ whole genome shotgun (WGS) entry which is preliminary data.</text>
</comment>
<dbReference type="PANTHER" id="PTHR21666:SF285">
    <property type="entry name" value="M23 FAMILY METALLOPEPTIDASE"/>
    <property type="match status" value="1"/>
</dbReference>
<dbReference type="PANTHER" id="PTHR21666">
    <property type="entry name" value="PEPTIDASE-RELATED"/>
    <property type="match status" value="1"/>
</dbReference>
<keyword evidence="4" id="KW-1185">Reference proteome</keyword>
<dbReference type="SUPFAM" id="SSF51261">
    <property type="entry name" value="Duplicated hybrid motif"/>
    <property type="match status" value="1"/>
</dbReference>
<evidence type="ECO:0000259" key="2">
    <source>
        <dbReference type="Pfam" id="PF01551"/>
    </source>
</evidence>
<dbReference type="GeneID" id="78274530"/>
<gene>
    <name evidence="3" type="ORF">BO225_01000</name>
</gene>
<dbReference type="InterPro" id="IPR050570">
    <property type="entry name" value="Cell_wall_metabolism_enzyme"/>
</dbReference>
<feature type="domain" description="M23ase beta-sheet core" evidence="2">
    <location>
        <begin position="216"/>
        <end position="321"/>
    </location>
</feature>
<feature type="coiled-coil region" evidence="1">
    <location>
        <begin position="101"/>
        <end position="132"/>
    </location>
</feature>